<gene>
    <name evidence="1" type="ORF">RPERSI_LOCUS18611</name>
</gene>
<accession>A0ACA9RD99</accession>
<evidence type="ECO:0000313" key="1">
    <source>
        <dbReference type="EMBL" id="CAG8787868.1"/>
    </source>
</evidence>
<reference evidence="1" key="1">
    <citation type="submission" date="2021-06" db="EMBL/GenBank/DDBJ databases">
        <authorList>
            <person name="Kallberg Y."/>
            <person name="Tangrot J."/>
            <person name="Rosling A."/>
        </authorList>
    </citation>
    <scope>NUCLEOTIDE SEQUENCE</scope>
    <source>
        <strain evidence="1">MA461A</strain>
    </source>
</reference>
<organism evidence="1 2">
    <name type="scientific">Racocetra persica</name>
    <dbReference type="NCBI Taxonomy" id="160502"/>
    <lineage>
        <taxon>Eukaryota</taxon>
        <taxon>Fungi</taxon>
        <taxon>Fungi incertae sedis</taxon>
        <taxon>Mucoromycota</taxon>
        <taxon>Glomeromycotina</taxon>
        <taxon>Glomeromycetes</taxon>
        <taxon>Diversisporales</taxon>
        <taxon>Gigasporaceae</taxon>
        <taxon>Racocetra</taxon>
    </lineage>
</organism>
<keyword evidence="2" id="KW-1185">Reference proteome</keyword>
<sequence length="96" mass="11112">RRENPQKYVVNVKKKFYKLIMLRSLLHDQNLIEPEEMKKNLFKSILEVGNNEFIENENSGIEFSCKVSTISLKSEPHELEKAIAKIVGSLMDTITC</sequence>
<proteinExistence type="predicted"/>
<feature type="non-terminal residue" evidence="1">
    <location>
        <position position="96"/>
    </location>
</feature>
<protein>
    <submittedName>
        <fullName evidence="1">26637_t:CDS:1</fullName>
    </submittedName>
</protein>
<feature type="non-terminal residue" evidence="1">
    <location>
        <position position="1"/>
    </location>
</feature>
<comment type="caution">
    <text evidence="1">The sequence shown here is derived from an EMBL/GenBank/DDBJ whole genome shotgun (WGS) entry which is preliminary data.</text>
</comment>
<dbReference type="EMBL" id="CAJVQC010049616">
    <property type="protein sequence ID" value="CAG8787868.1"/>
    <property type="molecule type" value="Genomic_DNA"/>
</dbReference>
<name>A0ACA9RD99_9GLOM</name>
<dbReference type="Proteomes" id="UP000789920">
    <property type="component" value="Unassembled WGS sequence"/>
</dbReference>
<evidence type="ECO:0000313" key="2">
    <source>
        <dbReference type="Proteomes" id="UP000789920"/>
    </source>
</evidence>